<dbReference type="InterPro" id="IPR019356">
    <property type="entry name" value="Menorin_dom"/>
</dbReference>
<dbReference type="GO" id="GO:0005615">
    <property type="term" value="C:extracellular space"/>
    <property type="evidence" value="ECO:0007669"/>
    <property type="project" value="TreeGrafter"/>
</dbReference>
<dbReference type="PANTHER" id="PTHR21184">
    <property type="entry name" value="MENORIN (DENDRITIC BRANCHING PROTEIN)"/>
    <property type="match status" value="1"/>
</dbReference>
<dbReference type="Proteomes" id="UP000001876">
    <property type="component" value="Unassembled WGS sequence"/>
</dbReference>
<gene>
    <name evidence="3" type="ORF">MICPUCDRAFT_68138</name>
</gene>
<dbReference type="PANTHER" id="PTHR21184:SF6">
    <property type="entry name" value="CONSERVED PLASMA MEMBRANE PROTEIN"/>
    <property type="match status" value="1"/>
</dbReference>
<dbReference type="RefSeq" id="XP_003058850.1">
    <property type="nucleotide sequence ID" value="XM_003058804.1"/>
</dbReference>
<keyword evidence="4" id="KW-1185">Reference proteome</keyword>
<reference evidence="3 4" key="1">
    <citation type="journal article" date="2009" name="Science">
        <title>Green evolution and dynamic adaptations revealed by genomes of the marine picoeukaryotes Micromonas.</title>
        <authorList>
            <person name="Worden A.Z."/>
            <person name="Lee J.H."/>
            <person name="Mock T."/>
            <person name="Rouze P."/>
            <person name="Simmons M.P."/>
            <person name="Aerts A.L."/>
            <person name="Allen A.E."/>
            <person name="Cuvelier M.L."/>
            <person name="Derelle E."/>
            <person name="Everett M.V."/>
            <person name="Foulon E."/>
            <person name="Grimwood J."/>
            <person name="Gundlach H."/>
            <person name="Henrissat B."/>
            <person name="Napoli C."/>
            <person name="McDonald S.M."/>
            <person name="Parker M.S."/>
            <person name="Rombauts S."/>
            <person name="Salamov A."/>
            <person name="Von Dassow P."/>
            <person name="Badger J.H."/>
            <person name="Coutinho P.M."/>
            <person name="Demir E."/>
            <person name="Dubchak I."/>
            <person name="Gentemann C."/>
            <person name="Eikrem W."/>
            <person name="Gready J.E."/>
            <person name="John U."/>
            <person name="Lanier W."/>
            <person name="Lindquist E.A."/>
            <person name="Lucas S."/>
            <person name="Mayer K.F."/>
            <person name="Moreau H."/>
            <person name="Not F."/>
            <person name="Otillar R."/>
            <person name="Panaud O."/>
            <person name="Pangilinan J."/>
            <person name="Paulsen I."/>
            <person name="Piegu B."/>
            <person name="Poliakov A."/>
            <person name="Robbens S."/>
            <person name="Schmutz J."/>
            <person name="Toulza E."/>
            <person name="Wyss T."/>
            <person name="Zelensky A."/>
            <person name="Zhou K."/>
            <person name="Armbrust E.V."/>
            <person name="Bhattacharya D."/>
            <person name="Goodenough U.W."/>
            <person name="Van de Peer Y."/>
            <person name="Grigoriev I.V."/>
        </authorList>
    </citation>
    <scope>NUCLEOTIDE SEQUENCE [LARGE SCALE GENOMIC DNA]</scope>
    <source>
        <strain evidence="3 4">CCMP1545</strain>
    </source>
</reference>
<dbReference type="Pfam" id="PF10223">
    <property type="entry name" value="Menorin_N"/>
    <property type="match status" value="2"/>
</dbReference>
<name>C1MTE4_MICPC</name>
<dbReference type="AlphaFoldDB" id="C1MTE4"/>
<evidence type="ECO:0000313" key="3">
    <source>
        <dbReference type="EMBL" id="EEH57305.1"/>
    </source>
</evidence>
<feature type="domain" description="Menorin-like" evidence="2">
    <location>
        <begin position="159"/>
        <end position="200"/>
    </location>
</feature>
<dbReference type="KEGG" id="mpp:MICPUCDRAFT_68138"/>
<dbReference type="OrthoDB" id="413402at2759"/>
<protein>
    <submittedName>
        <fullName evidence="3">Predicted protein</fullName>
    </submittedName>
</protein>
<proteinExistence type="inferred from homology"/>
<comment type="similarity">
    <text evidence="1">Belongs to the menorin family.</text>
</comment>
<dbReference type="EMBL" id="GG663739">
    <property type="protein sequence ID" value="EEH57305.1"/>
    <property type="molecule type" value="Genomic_DNA"/>
</dbReference>
<accession>C1MTE4</accession>
<evidence type="ECO:0000259" key="2">
    <source>
        <dbReference type="Pfam" id="PF10223"/>
    </source>
</evidence>
<feature type="domain" description="Menorin-like" evidence="2">
    <location>
        <begin position="20"/>
        <end position="133"/>
    </location>
</feature>
<evidence type="ECO:0000313" key="4">
    <source>
        <dbReference type="Proteomes" id="UP000001876"/>
    </source>
</evidence>
<dbReference type="eggNOG" id="KOG3748">
    <property type="taxonomic scope" value="Eukaryota"/>
</dbReference>
<dbReference type="GeneID" id="9684289"/>
<sequence length="220" mass="23296">MTSPPSDAVSHFGLASARDLVWAHAVNSIALLEAALADDSGVHMLEVDLMLSREGVEAHRDGRVVRASDVLLAHPLPTHATEPDLSRASDLDFETFVRAIVAHVRAEGARRIGVKLDFKELSCVEPCVARLKDAGVGAPERRGFLGTGIGSPKRAAALAATPLWLNADVVRGPGGRDPIDGERFVDLCAAACPTATLSLGCVLSSHWSPYDRVRVVNAVP</sequence>
<evidence type="ECO:0000256" key="1">
    <source>
        <dbReference type="ARBA" id="ARBA00044953"/>
    </source>
</evidence>
<organism evidence="4">
    <name type="scientific">Micromonas pusilla (strain CCMP1545)</name>
    <name type="common">Picoplanktonic green alga</name>
    <dbReference type="NCBI Taxonomy" id="564608"/>
    <lineage>
        <taxon>Eukaryota</taxon>
        <taxon>Viridiplantae</taxon>
        <taxon>Chlorophyta</taxon>
        <taxon>Mamiellophyceae</taxon>
        <taxon>Mamiellales</taxon>
        <taxon>Mamiellaceae</taxon>
        <taxon>Micromonas</taxon>
    </lineage>
</organism>